<proteinExistence type="predicted"/>
<dbReference type="Proteomes" id="UP000321638">
    <property type="component" value="Unassembled WGS sequence"/>
</dbReference>
<gene>
    <name evidence="1" type="ORF">FHP25_28410</name>
</gene>
<evidence type="ECO:0000313" key="1">
    <source>
        <dbReference type="EMBL" id="TXL71794.1"/>
    </source>
</evidence>
<protein>
    <submittedName>
        <fullName evidence="1">Uncharacterized protein</fullName>
    </submittedName>
</protein>
<evidence type="ECO:0000313" key="2">
    <source>
        <dbReference type="Proteomes" id="UP000321638"/>
    </source>
</evidence>
<reference evidence="1 2" key="1">
    <citation type="submission" date="2019-06" db="EMBL/GenBank/DDBJ databases">
        <title>New taxonomy in bacterial strain CC-CFT640, isolated from vineyard.</title>
        <authorList>
            <person name="Lin S.-Y."/>
            <person name="Tsai C.-F."/>
            <person name="Young C.-C."/>
        </authorList>
    </citation>
    <scope>NUCLEOTIDE SEQUENCE [LARGE SCALE GENOMIC DNA]</scope>
    <source>
        <strain evidence="1 2">CC-CFT640</strain>
    </source>
</reference>
<sequence>MAKTYTTRGGGGISAIAQNSTTTFTVQIAQEGRKDLLNYTVKIGADGKNRCRRTPTGLRVEPVRVTLGALAGPYVGYPGLGEDRSDGWSMALQERNLR</sequence>
<dbReference type="OrthoDB" id="8161297at2"/>
<name>A0A5C8PDW1_9HYPH</name>
<accession>A0A5C8PDW1</accession>
<dbReference type="EMBL" id="VDUZ01000039">
    <property type="protein sequence ID" value="TXL71794.1"/>
    <property type="molecule type" value="Genomic_DNA"/>
</dbReference>
<comment type="caution">
    <text evidence="1">The sequence shown here is derived from an EMBL/GenBank/DDBJ whole genome shotgun (WGS) entry which is preliminary data.</text>
</comment>
<dbReference type="RefSeq" id="WP_147850377.1">
    <property type="nucleotide sequence ID" value="NZ_VDUZ01000039.1"/>
</dbReference>
<keyword evidence="2" id="KW-1185">Reference proteome</keyword>
<organism evidence="1 2">
    <name type="scientific">Vineibacter terrae</name>
    <dbReference type="NCBI Taxonomy" id="2586908"/>
    <lineage>
        <taxon>Bacteria</taxon>
        <taxon>Pseudomonadati</taxon>
        <taxon>Pseudomonadota</taxon>
        <taxon>Alphaproteobacteria</taxon>
        <taxon>Hyphomicrobiales</taxon>
        <taxon>Vineibacter</taxon>
    </lineage>
</organism>
<dbReference type="AlphaFoldDB" id="A0A5C8PDW1"/>